<evidence type="ECO:0000313" key="3">
    <source>
        <dbReference type="Proteomes" id="UP000789570"/>
    </source>
</evidence>
<name>A0A9N8VIJ8_9GLOM</name>
<dbReference type="Proteomes" id="UP000789570">
    <property type="component" value="Unassembled WGS sequence"/>
</dbReference>
<keyword evidence="1" id="KW-1133">Transmembrane helix</keyword>
<evidence type="ECO:0000313" key="2">
    <source>
        <dbReference type="EMBL" id="CAG8452279.1"/>
    </source>
</evidence>
<protein>
    <submittedName>
        <fullName evidence="2">4763_t:CDS:1</fullName>
    </submittedName>
</protein>
<gene>
    <name evidence="2" type="ORF">FCALED_LOCUS1304</name>
</gene>
<dbReference type="EMBL" id="CAJVPQ010000160">
    <property type="protein sequence ID" value="CAG8452279.1"/>
    <property type="molecule type" value="Genomic_DNA"/>
</dbReference>
<organism evidence="2 3">
    <name type="scientific">Funneliformis caledonium</name>
    <dbReference type="NCBI Taxonomy" id="1117310"/>
    <lineage>
        <taxon>Eukaryota</taxon>
        <taxon>Fungi</taxon>
        <taxon>Fungi incertae sedis</taxon>
        <taxon>Mucoromycota</taxon>
        <taxon>Glomeromycotina</taxon>
        <taxon>Glomeromycetes</taxon>
        <taxon>Glomerales</taxon>
        <taxon>Glomeraceae</taxon>
        <taxon>Funneliformis</taxon>
    </lineage>
</organism>
<sequence>MSFHATFKLGMLNSKTLQCTFTFIVTVKYNYLKGRITNLNGLSEPSLSNKIYLLDTKFPNNYIWVDKLEPKSISASNTTTTASDSKNTDGKKNTIVAAIGGILGYLTHQNGLTEISIYLLDIYISNNFIWVDKFEHKPTPSNTILPKPTMPPAFPKFNFVIGALSGIVGTAILMMIGILGYKWYQKKETK</sequence>
<dbReference type="AlphaFoldDB" id="A0A9N8VIJ8"/>
<keyword evidence="1" id="KW-0812">Transmembrane</keyword>
<proteinExistence type="predicted"/>
<accession>A0A9N8VIJ8</accession>
<keyword evidence="3" id="KW-1185">Reference proteome</keyword>
<evidence type="ECO:0000256" key="1">
    <source>
        <dbReference type="SAM" id="Phobius"/>
    </source>
</evidence>
<reference evidence="2" key="1">
    <citation type="submission" date="2021-06" db="EMBL/GenBank/DDBJ databases">
        <authorList>
            <person name="Kallberg Y."/>
            <person name="Tangrot J."/>
            <person name="Rosling A."/>
        </authorList>
    </citation>
    <scope>NUCLEOTIDE SEQUENCE</scope>
    <source>
        <strain evidence="2">UK204</strain>
    </source>
</reference>
<feature type="transmembrane region" description="Helical" evidence="1">
    <location>
        <begin position="157"/>
        <end position="181"/>
    </location>
</feature>
<keyword evidence="1" id="KW-0472">Membrane</keyword>
<comment type="caution">
    <text evidence="2">The sequence shown here is derived from an EMBL/GenBank/DDBJ whole genome shotgun (WGS) entry which is preliminary data.</text>
</comment>